<proteinExistence type="predicted"/>
<keyword evidence="2 5" id="KW-0812">Transmembrane</keyword>
<feature type="domain" description="EamA" evidence="6">
    <location>
        <begin position="4"/>
        <end position="134"/>
    </location>
</feature>
<feature type="transmembrane region" description="Helical" evidence="5">
    <location>
        <begin position="33"/>
        <end position="55"/>
    </location>
</feature>
<evidence type="ECO:0000256" key="1">
    <source>
        <dbReference type="ARBA" id="ARBA00004141"/>
    </source>
</evidence>
<keyword evidence="4 5" id="KW-0472">Membrane</keyword>
<dbReference type="RefSeq" id="WP_116269288.1">
    <property type="nucleotide sequence ID" value="NZ_BGZJ01000001.1"/>
</dbReference>
<evidence type="ECO:0000256" key="4">
    <source>
        <dbReference type="ARBA" id="ARBA00023136"/>
    </source>
</evidence>
<keyword evidence="3 5" id="KW-1133">Transmembrane helix</keyword>
<dbReference type="PANTHER" id="PTHR22911:SF6">
    <property type="entry name" value="SOLUTE CARRIER FAMILY 35 MEMBER G1"/>
    <property type="match status" value="1"/>
</dbReference>
<evidence type="ECO:0000256" key="3">
    <source>
        <dbReference type="ARBA" id="ARBA00022989"/>
    </source>
</evidence>
<feature type="transmembrane region" description="Helical" evidence="5">
    <location>
        <begin position="92"/>
        <end position="109"/>
    </location>
</feature>
<sequence length="289" mass="31898">MRSFWMLGASFFFALMAAFVKMGASHFSFFELVGYRSLFGVILIGGWIFATHRTIRTPYIFGHFKRSFIGTFSMTIWFYSMGFLPLATGLTLNYTNPIFMALFVFVMVLRRHAKIPWGLIIATIAGFAGVVLMLHPTVETGQIKPALIGLCSGFLAAFVGLQIRELAKLHEPTWRIVFYYTSFGTLWGFIGHLIAHGSFSAINMQSLLPLTGMGISATIAQLCMTQAYGVKNILVSSVLQYSAIIFATIFGYFFFGDRISLDAGVGIAIIIAAGIVATLFIKKNQAKHG</sequence>
<name>A0A388S932_9BURK</name>
<dbReference type="Proteomes" id="UP000266091">
    <property type="component" value="Unassembled WGS sequence"/>
</dbReference>
<evidence type="ECO:0000313" key="8">
    <source>
        <dbReference type="Proteomes" id="UP000266091"/>
    </source>
</evidence>
<dbReference type="PANTHER" id="PTHR22911">
    <property type="entry name" value="ACYL-MALONYL CONDENSING ENZYME-RELATED"/>
    <property type="match status" value="1"/>
</dbReference>
<organism evidence="7 8">
    <name type="scientific">Mesosutterella multiformis</name>
    <dbReference type="NCBI Taxonomy" id="2259133"/>
    <lineage>
        <taxon>Bacteria</taxon>
        <taxon>Pseudomonadati</taxon>
        <taxon>Pseudomonadota</taxon>
        <taxon>Betaproteobacteria</taxon>
        <taxon>Burkholderiales</taxon>
        <taxon>Sutterellaceae</taxon>
        <taxon>Mesosutterella</taxon>
    </lineage>
</organism>
<keyword evidence="8" id="KW-1185">Reference proteome</keyword>
<feature type="transmembrane region" description="Helical" evidence="5">
    <location>
        <begin position="146"/>
        <end position="164"/>
    </location>
</feature>
<dbReference type="Pfam" id="PF00892">
    <property type="entry name" value="EamA"/>
    <property type="match status" value="2"/>
</dbReference>
<evidence type="ECO:0000256" key="2">
    <source>
        <dbReference type="ARBA" id="ARBA00022692"/>
    </source>
</evidence>
<reference evidence="7 8" key="1">
    <citation type="journal article" date="2018" name="Int. J. Syst. Evol. Microbiol.">
        <title>Mesosutterella multiformis gen. nov., sp. nov., a member of the family Sutterellaceae and Sutterella megalosphaeroides sp. nov., isolated from human faeces.</title>
        <authorList>
            <person name="Sakamoto M."/>
            <person name="Ikeyama N."/>
            <person name="Kunihiro T."/>
            <person name="Iino T."/>
            <person name="Yuki M."/>
            <person name="Ohkuma M."/>
        </authorList>
    </citation>
    <scope>NUCLEOTIDE SEQUENCE [LARGE SCALE GENOMIC DNA]</scope>
    <source>
        <strain evidence="7 8">4NBBH2</strain>
    </source>
</reference>
<evidence type="ECO:0000256" key="5">
    <source>
        <dbReference type="SAM" id="Phobius"/>
    </source>
</evidence>
<accession>A0A388S932</accession>
<dbReference type="SUPFAM" id="SSF103481">
    <property type="entry name" value="Multidrug resistance efflux transporter EmrE"/>
    <property type="match status" value="2"/>
</dbReference>
<feature type="transmembrane region" description="Helical" evidence="5">
    <location>
        <begin position="207"/>
        <end position="224"/>
    </location>
</feature>
<dbReference type="InterPro" id="IPR000620">
    <property type="entry name" value="EamA_dom"/>
</dbReference>
<protein>
    <submittedName>
        <fullName evidence="7">Membrane protein</fullName>
    </submittedName>
</protein>
<feature type="transmembrane region" description="Helical" evidence="5">
    <location>
        <begin position="261"/>
        <end position="281"/>
    </location>
</feature>
<dbReference type="OrthoDB" id="8524934at2"/>
<comment type="caution">
    <text evidence="7">The sequence shown here is derived from an EMBL/GenBank/DDBJ whole genome shotgun (WGS) entry which is preliminary data.</text>
</comment>
<dbReference type="AlphaFoldDB" id="A0A388S932"/>
<feature type="transmembrane region" description="Helical" evidence="5">
    <location>
        <begin position="176"/>
        <end position="195"/>
    </location>
</feature>
<evidence type="ECO:0000259" key="6">
    <source>
        <dbReference type="Pfam" id="PF00892"/>
    </source>
</evidence>
<feature type="transmembrane region" description="Helical" evidence="5">
    <location>
        <begin position="233"/>
        <end position="255"/>
    </location>
</feature>
<comment type="subcellular location">
    <subcellularLocation>
        <location evidence="1">Membrane</location>
        <topology evidence="1">Multi-pass membrane protein</topology>
    </subcellularLocation>
</comment>
<dbReference type="GO" id="GO:0016020">
    <property type="term" value="C:membrane"/>
    <property type="evidence" value="ECO:0007669"/>
    <property type="project" value="UniProtKB-SubCell"/>
</dbReference>
<feature type="domain" description="EamA" evidence="6">
    <location>
        <begin position="146"/>
        <end position="275"/>
    </location>
</feature>
<dbReference type="InterPro" id="IPR037185">
    <property type="entry name" value="EmrE-like"/>
</dbReference>
<dbReference type="EMBL" id="BGZJ01000001">
    <property type="protein sequence ID" value="GBO92757.1"/>
    <property type="molecule type" value="Genomic_DNA"/>
</dbReference>
<gene>
    <name evidence="7" type="ORF">MESMUL_01110</name>
</gene>
<feature type="transmembrane region" description="Helical" evidence="5">
    <location>
        <begin position="67"/>
        <end position="86"/>
    </location>
</feature>
<feature type="transmembrane region" description="Helical" evidence="5">
    <location>
        <begin position="116"/>
        <end position="134"/>
    </location>
</feature>
<evidence type="ECO:0000313" key="7">
    <source>
        <dbReference type="EMBL" id="GBO92757.1"/>
    </source>
</evidence>